<sequence>MTADRTDPRSLPQLLAASTRPLRSLLADDRLRWWGFGVVTVLGWIAIALWLAAVDPAVSPADDSIGFLLLVCGLVGTGQALFVLPLQGDQGKGPRPRRRPRKRRGRQTQGTWLLRWWQWLLLIAAHALIVIVLAVTLIPQAGDAWLEAVFDVLFLGGLVWIVAPLGVFTILVVLGLFLGLVVVGVARVHAGLTAPEGAALTRARALSGGAAMLGTALALVCLVAAIPFMGLHFHGGKGAGLVAIVILLLEAVRIVPGPPGWLHELDRDGYLLGVVAIVQYATFRLWGPRIWRDAPHASTPSAPDDGLPPAQA</sequence>
<feature type="transmembrane region" description="Helical" evidence="2">
    <location>
        <begin position="210"/>
        <end position="231"/>
    </location>
</feature>
<feature type="transmembrane region" description="Helical" evidence="2">
    <location>
        <begin position="238"/>
        <end position="257"/>
    </location>
</feature>
<accession>A0ABT8KA58</accession>
<evidence type="ECO:0000256" key="1">
    <source>
        <dbReference type="SAM" id="MobiDB-lite"/>
    </source>
</evidence>
<reference evidence="3" key="1">
    <citation type="submission" date="2023-06" db="EMBL/GenBank/DDBJ databases">
        <title>MT1 and MT2 Draft Genomes of Novel Species.</title>
        <authorList>
            <person name="Venkateswaran K."/>
        </authorList>
    </citation>
    <scope>NUCLEOTIDE SEQUENCE</scope>
    <source>
        <strain evidence="3">F6_8S_P_1B</strain>
    </source>
</reference>
<feature type="transmembrane region" description="Helical" evidence="2">
    <location>
        <begin position="170"/>
        <end position="190"/>
    </location>
</feature>
<evidence type="ECO:0000313" key="4">
    <source>
        <dbReference type="Proteomes" id="UP001174208"/>
    </source>
</evidence>
<keyword evidence="2" id="KW-0812">Transmembrane</keyword>
<dbReference type="EMBL" id="JAROCF010000001">
    <property type="protein sequence ID" value="MDN4613199.1"/>
    <property type="molecule type" value="Genomic_DNA"/>
</dbReference>
<evidence type="ECO:0000256" key="2">
    <source>
        <dbReference type="SAM" id="Phobius"/>
    </source>
</evidence>
<dbReference type="RefSeq" id="WP_301210008.1">
    <property type="nucleotide sequence ID" value="NZ_JAROCF010000001.1"/>
</dbReference>
<keyword evidence="4" id="KW-1185">Reference proteome</keyword>
<name>A0ABT8KA58_9MICO</name>
<dbReference type="Proteomes" id="UP001174208">
    <property type="component" value="Unassembled WGS sequence"/>
</dbReference>
<feature type="compositionally biased region" description="Basic residues" evidence="1">
    <location>
        <begin position="94"/>
        <end position="106"/>
    </location>
</feature>
<feature type="transmembrane region" description="Helical" evidence="2">
    <location>
        <begin position="116"/>
        <end position="138"/>
    </location>
</feature>
<comment type="caution">
    <text evidence="3">The sequence shown here is derived from an EMBL/GenBank/DDBJ whole genome shotgun (WGS) entry which is preliminary data.</text>
</comment>
<feature type="transmembrane region" description="Helical" evidence="2">
    <location>
        <begin position="33"/>
        <end position="53"/>
    </location>
</feature>
<protein>
    <submittedName>
        <fullName evidence="3">Uncharacterized protein</fullName>
    </submittedName>
</protein>
<keyword evidence="2" id="KW-0472">Membrane</keyword>
<gene>
    <name evidence="3" type="ORF">P5G50_01935</name>
</gene>
<proteinExistence type="predicted"/>
<evidence type="ECO:0000313" key="3">
    <source>
        <dbReference type="EMBL" id="MDN4613199.1"/>
    </source>
</evidence>
<feature type="transmembrane region" description="Helical" evidence="2">
    <location>
        <begin position="269"/>
        <end position="286"/>
    </location>
</feature>
<feature type="region of interest" description="Disordered" evidence="1">
    <location>
        <begin position="87"/>
        <end position="106"/>
    </location>
</feature>
<feature type="transmembrane region" description="Helical" evidence="2">
    <location>
        <begin position="65"/>
        <end position="86"/>
    </location>
</feature>
<keyword evidence="2" id="KW-1133">Transmembrane helix</keyword>
<organism evidence="3 4">
    <name type="scientific">Leifsonia williamsii</name>
    <dbReference type="NCBI Taxonomy" id="3035919"/>
    <lineage>
        <taxon>Bacteria</taxon>
        <taxon>Bacillati</taxon>
        <taxon>Actinomycetota</taxon>
        <taxon>Actinomycetes</taxon>
        <taxon>Micrococcales</taxon>
        <taxon>Microbacteriaceae</taxon>
        <taxon>Leifsonia</taxon>
    </lineage>
</organism>